<organism evidence="22 23">
    <name type="scientific">Clathrus columnatus</name>
    <dbReference type="NCBI Taxonomy" id="1419009"/>
    <lineage>
        <taxon>Eukaryota</taxon>
        <taxon>Fungi</taxon>
        <taxon>Dikarya</taxon>
        <taxon>Basidiomycota</taxon>
        <taxon>Agaricomycotina</taxon>
        <taxon>Agaricomycetes</taxon>
        <taxon>Phallomycetidae</taxon>
        <taxon>Phallales</taxon>
        <taxon>Clathraceae</taxon>
        <taxon>Clathrus</taxon>
    </lineage>
</organism>
<dbReference type="GO" id="GO:0006310">
    <property type="term" value="P:DNA recombination"/>
    <property type="evidence" value="ECO:0007669"/>
    <property type="project" value="UniProtKB-KW"/>
</dbReference>
<dbReference type="InterPro" id="IPR006164">
    <property type="entry name" value="DNA_bd_Ku70/Ku80"/>
</dbReference>
<evidence type="ECO:0000313" key="23">
    <source>
        <dbReference type="Proteomes" id="UP001050691"/>
    </source>
</evidence>
<dbReference type="SUPFAM" id="SSF144000">
    <property type="entry name" value="Oxysterol-binding protein-like"/>
    <property type="match status" value="1"/>
</dbReference>
<dbReference type="InterPro" id="IPR014893">
    <property type="entry name" value="Ku_PK_bind"/>
</dbReference>
<evidence type="ECO:0000256" key="13">
    <source>
        <dbReference type="ARBA" id="ARBA00022895"/>
    </source>
</evidence>
<keyword evidence="17" id="KW-0539">Nucleus</keyword>
<evidence type="ECO:0000256" key="10">
    <source>
        <dbReference type="ARBA" id="ARBA00022801"/>
    </source>
</evidence>
<evidence type="ECO:0000256" key="2">
    <source>
        <dbReference type="ARBA" id="ARBA00004574"/>
    </source>
</evidence>
<evidence type="ECO:0000256" key="7">
    <source>
        <dbReference type="ARBA" id="ARBA00022454"/>
    </source>
</evidence>
<keyword evidence="7" id="KW-0158">Chromosome</keyword>
<dbReference type="Pfam" id="PF02735">
    <property type="entry name" value="Ku"/>
    <property type="match status" value="1"/>
</dbReference>
<feature type="compositionally biased region" description="Basic and acidic residues" evidence="20">
    <location>
        <begin position="968"/>
        <end position="981"/>
    </location>
</feature>
<dbReference type="GO" id="GO:0000723">
    <property type="term" value="P:telomere maintenance"/>
    <property type="evidence" value="ECO:0007669"/>
    <property type="project" value="InterPro"/>
</dbReference>
<name>A0AAV5A7R1_9AGAM</name>
<evidence type="ECO:0000256" key="15">
    <source>
        <dbReference type="ARBA" id="ARBA00023172"/>
    </source>
</evidence>
<keyword evidence="10" id="KW-0378">Hydrolase</keyword>
<dbReference type="Gene3D" id="3.40.50.410">
    <property type="entry name" value="von Willebrand factor, type A domain"/>
    <property type="match status" value="1"/>
</dbReference>
<comment type="similarity">
    <text evidence="3">Belongs to the ku80 family.</text>
</comment>
<keyword evidence="23" id="KW-1185">Reference proteome</keyword>
<evidence type="ECO:0000256" key="5">
    <source>
        <dbReference type="ARBA" id="ARBA00012551"/>
    </source>
</evidence>
<dbReference type="InterPro" id="IPR024193">
    <property type="entry name" value="Ku80"/>
</dbReference>
<keyword evidence="11" id="KW-0347">Helicase</keyword>
<dbReference type="GO" id="GO:0006303">
    <property type="term" value="P:double-strand break repair via nonhomologous end joining"/>
    <property type="evidence" value="ECO:0007669"/>
    <property type="project" value="InterPro"/>
</dbReference>
<dbReference type="Pfam" id="PF08785">
    <property type="entry name" value="Ku_PK_bind"/>
    <property type="match status" value="1"/>
</dbReference>
<dbReference type="GO" id="GO:0005829">
    <property type="term" value="C:cytosol"/>
    <property type="evidence" value="ECO:0007669"/>
    <property type="project" value="TreeGrafter"/>
</dbReference>
<accession>A0AAV5A7R1</accession>
<keyword evidence="8" id="KW-0547">Nucleotide-binding</keyword>
<dbReference type="EC" id="3.6.4.12" evidence="5"/>
<evidence type="ECO:0000256" key="1">
    <source>
        <dbReference type="ARBA" id="ARBA00004123"/>
    </source>
</evidence>
<keyword evidence="14" id="KW-0238">DNA-binding</keyword>
<dbReference type="SUPFAM" id="SSF101420">
    <property type="entry name" value="C-terminal domain of Ku80"/>
    <property type="match status" value="1"/>
</dbReference>
<evidence type="ECO:0000259" key="21">
    <source>
        <dbReference type="SMART" id="SM00559"/>
    </source>
</evidence>
<dbReference type="Proteomes" id="UP001050691">
    <property type="component" value="Unassembled WGS sequence"/>
</dbReference>
<dbReference type="InterPro" id="IPR036465">
    <property type="entry name" value="vWFA_dom_sf"/>
</dbReference>
<dbReference type="Pfam" id="PF01237">
    <property type="entry name" value="Oxysterol_BP"/>
    <property type="match status" value="1"/>
</dbReference>
<dbReference type="GO" id="GO:0000781">
    <property type="term" value="C:chromosome, telomeric region"/>
    <property type="evidence" value="ECO:0007669"/>
    <property type="project" value="UniProtKB-SubCell"/>
</dbReference>
<dbReference type="GO" id="GO:0016787">
    <property type="term" value="F:hydrolase activity"/>
    <property type="evidence" value="ECO:0007669"/>
    <property type="project" value="UniProtKB-KW"/>
</dbReference>
<evidence type="ECO:0000256" key="8">
    <source>
        <dbReference type="ARBA" id="ARBA00022741"/>
    </source>
</evidence>
<dbReference type="Gene3D" id="2.40.290.10">
    <property type="match status" value="1"/>
</dbReference>
<dbReference type="FunFam" id="1.10.1600.10:FF:000002">
    <property type="entry name" value="X-ray repair cross-complementing protein 5"/>
    <property type="match status" value="1"/>
</dbReference>
<dbReference type="Gene3D" id="2.40.160.120">
    <property type="match status" value="1"/>
</dbReference>
<keyword evidence="13" id="KW-0779">Telomere</keyword>
<dbReference type="Gene3D" id="6.10.140.1150">
    <property type="match status" value="1"/>
</dbReference>
<keyword evidence="12" id="KW-0067">ATP-binding</keyword>
<feature type="region of interest" description="Disordered" evidence="20">
    <location>
        <begin position="283"/>
        <end position="302"/>
    </location>
</feature>
<dbReference type="Gene3D" id="1.25.40.240">
    <property type="entry name" value="Ku, C-terminal domain"/>
    <property type="match status" value="1"/>
</dbReference>
<keyword evidence="9" id="KW-0227">DNA damage</keyword>
<dbReference type="Gene3D" id="1.10.287.2720">
    <property type="match status" value="1"/>
</dbReference>
<evidence type="ECO:0000256" key="4">
    <source>
        <dbReference type="ARBA" id="ARBA00008842"/>
    </source>
</evidence>
<evidence type="ECO:0000256" key="20">
    <source>
        <dbReference type="SAM" id="MobiDB-lite"/>
    </source>
</evidence>
<dbReference type="Gene3D" id="1.10.1600.10">
    <property type="match status" value="1"/>
</dbReference>
<evidence type="ECO:0000256" key="9">
    <source>
        <dbReference type="ARBA" id="ARBA00022763"/>
    </source>
</evidence>
<dbReference type="AlphaFoldDB" id="A0AAV5A7R1"/>
<evidence type="ECO:0000313" key="22">
    <source>
        <dbReference type="EMBL" id="GJJ08784.1"/>
    </source>
</evidence>
<dbReference type="GO" id="GO:0016020">
    <property type="term" value="C:membrane"/>
    <property type="evidence" value="ECO:0007669"/>
    <property type="project" value="TreeGrafter"/>
</dbReference>
<dbReference type="GO" id="GO:0032541">
    <property type="term" value="C:cortical endoplasmic reticulum"/>
    <property type="evidence" value="ECO:0007669"/>
    <property type="project" value="TreeGrafter"/>
</dbReference>
<evidence type="ECO:0000256" key="6">
    <source>
        <dbReference type="ARBA" id="ARBA00021792"/>
    </source>
</evidence>
<dbReference type="PROSITE" id="PS01013">
    <property type="entry name" value="OSBP"/>
    <property type="match status" value="1"/>
</dbReference>
<evidence type="ECO:0000256" key="12">
    <source>
        <dbReference type="ARBA" id="ARBA00022840"/>
    </source>
</evidence>
<comment type="caution">
    <text evidence="22">The sequence shown here is derived from an EMBL/GenBank/DDBJ whole genome shotgun (WGS) entry which is preliminary data.</text>
</comment>
<dbReference type="PANTHER" id="PTHR10972:SF102">
    <property type="entry name" value="OXYSTEROL-BINDING PROTEIN"/>
    <property type="match status" value="1"/>
</dbReference>
<evidence type="ECO:0000256" key="16">
    <source>
        <dbReference type="ARBA" id="ARBA00023204"/>
    </source>
</evidence>
<protein>
    <recommendedName>
        <fullName evidence="6">ATP-dependent DNA helicase II subunit 2</fullName>
        <ecNumber evidence="5">3.6.4.12</ecNumber>
    </recommendedName>
    <alternativeName>
        <fullName evidence="18">ATP-dependent DNA helicase II subunit Ku80</fullName>
    </alternativeName>
</protein>
<evidence type="ECO:0000256" key="14">
    <source>
        <dbReference type="ARBA" id="ARBA00023125"/>
    </source>
</evidence>
<dbReference type="GO" id="GO:0043564">
    <property type="term" value="C:Ku70:Ku80 complex"/>
    <property type="evidence" value="ECO:0007669"/>
    <property type="project" value="InterPro"/>
</dbReference>
<feature type="domain" description="Ku" evidence="21">
    <location>
        <begin position="620"/>
        <end position="754"/>
    </location>
</feature>
<feature type="region of interest" description="Disordered" evidence="20">
    <location>
        <begin position="899"/>
        <end position="1017"/>
    </location>
</feature>
<gene>
    <name evidence="22" type="ORF">Clacol_003003</name>
</gene>
<dbReference type="SUPFAM" id="SSF100939">
    <property type="entry name" value="SPOC domain-like"/>
    <property type="match status" value="1"/>
</dbReference>
<dbReference type="InterPro" id="IPR016194">
    <property type="entry name" value="SPOC-like_C_dom_sf"/>
</dbReference>
<comment type="subcellular location">
    <subcellularLocation>
        <location evidence="2">Chromosome</location>
        <location evidence="2">Telomere</location>
    </subcellularLocation>
    <subcellularLocation>
        <location evidence="1">Nucleus</location>
    </subcellularLocation>
</comment>
<dbReference type="InterPro" id="IPR036494">
    <property type="entry name" value="Ku_C_sf"/>
</dbReference>
<dbReference type="EMBL" id="BPWL01000003">
    <property type="protein sequence ID" value="GJJ08784.1"/>
    <property type="molecule type" value="Genomic_DNA"/>
</dbReference>
<dbReference type="SUPFAM" id="SSF53300">
    <property type="entry name" value="vWA-like"/>
    <property type="match status" value="1"/>
</dbReference>
<dbReference type="InterPro" id="IPR018494">
    <property type="entry name" value="Oxysterol-bd_CS"/>
</dbReference>
<evidence type="ECO:0000256" key="18">
    <source>
        <dbReference type="ARBA" id="ARBA00031847"/>
    </source>
</evidence>
<dbReference type="GO" id="GO:0003684">
    <property type="term" value="F:damaged DNA binding"/>
    <property type="evidence" value="ECO:0007669"/>
    <property type="project" value="InterPro"/>
</dbReference>
<evidence type="ECO:0000256" key="3">
    <source>
        <dbReference type="ARBA" id="ARBA00007726"/>
    </source>
</evidence>
<evidence type="ECO:0000256" key="17">
    <source>
        <dbReference type="ARBA" id="ARBA00023242"/>
    </source>
</evidence>
<dbReference type="GO" id="GO:0032934">
    <property type="term" value="F:sterol binding"/>
    <property type="evidence" value="ECO:0007669"/>
    <property type="project" value="TreeGrafter"/>
</dbReference>
<sequence>MLNLFSGSKFRTHKDSDAERAPEGSDPDDTSILDEQEGSIITSIISQLRIGMDLQKVAFPTFVLEPRSMLERITDFMSHPELIFGAGSEPNPEERFIRVLQYYLAGWHVKPKGVKKPYNPVLGEFFRCKFDYPDGTQSFYIAEQVSHHPPITIYLYISPANKVRILGEIRPKSKFLGNSVSTNMEGENQYIITMPSMYARGILFGKMVLELGDSCVVKNEQTGLHCDIDFKTKGFFSGSYNNVVGKVKRNGSEIGEVSGRWSHIMEYKDVKTSRKRLLFDASQSKVSPKHVEPEESQEPNESRRLWAQLTAAILDRNMERAQESKSTVENVQREERRRREELGLIHTTRFFEQQPNGRWAPKVRVNEANGGYEHITEYIPISQPGAETMTKLQNIRPSTVIGDHSQFPVVNKLAIDGLIVGIETQDSYLLRKPTWTRKIVLLTDGENPMELEDWEAAVHKINDLNIKMSIVGVNFDDDYMPYHERNKSHIKRENEVFYSKFSKSLNECIVGTTAFALQECFRPDIKMTKSVLMKSKLRIGDTEGRPEEAIELNIRTSKCTAISRPPSLKKFAKRKFQPDHMDVDLVDTYIPLERKTEYVVQRETHGQDDDDDDKTEGGAEEIVEKEELVRGYKYGANFVPIEEEDEFERLEPNAGVDICGFFYASNYRREWSMGEVQYVWADPDSYEAQVAFSSIVKAMSDKDAMAIARWTSRSDPKMGILLPRVLDNVDCFLWVQVPFADDVRKYSFRSLDNLVTKNGEIITNHPHIPTETQLKAMDSFVDAMDLMTAGEEDEDGNRLPWYDPVQSYNPAIHRIKQALFHGAITSDLSKNPLPPPHPDLVKYLNPPEIVLKRSRDAVEECRKLFKIKPGSDLLLLAVERLHSFIVFYTAPPKVVKRRKDAHMAGEDDDELIDLGAPLPSRESVKHPSGNMPVLSPQKSFVKDDDSATEEDSDIEDLGKVTTEPVLTRSEEKATTRTERGSISRTTPSPKTKETVLPTPARSNVSASPPPRIEGPRRIVGISHPLRDFKENLKYGDIVTESVRDLGAVIKEVVMKPFASRRHEEMIQCMGEMRRVALEEDEIEAWNKFSDFRFLRDLKDSCLNQIPHNKEFWKETQKIGRPISLISSKEAKKAGGKSDVTEGTAVDRDEHPITADHTDHLVDSIALDLIGLITRGLFRQILNIRNTRIVRGYTYTIRPIQNGR</sequence>
<dbReference type="FunFam" id="1.10.287.2720:FF:000001">
    <property type="entry name" value="Oxysterol-binding OBPalpha"/>
    <property type="match status" value="1"/>
</dbReference>
<dbReference type="GO" id="GO:0005524">
    <property type="term" value="F:ATP binding"/>
    <property type="evidence" value="ECO:0007669"/>
    <property type="project" value="UniProtKB-KW"/>
</dbReference>
<keyword evidence="15" id="KW-0233">DNA recombination</keyword>
<dbReference type="SMART" id="SM00559">
    <property type="entry name" value="Ku78"/>
    <property type="match status" value="1"/>
</dbReference>
<dbReference type="GO" id="GO:0003678">
    <property type="term" value="F:DNA helicase activity"/>
    <property type="evidence" value="ECO:0007669"/>
    <property type="project" value="UniProtKB-EC"/>
</dbReference>
<dbReference type="PANTHER" id="PTHR10972">
    <property type="entry name" value="OXYSTEROL-BINDING PROTEIN-RELATED"/>
    <property type="match status" value="1"/>
</dbReference>
<dbReference type="CDD" id="cd00873">
    <property type="entry name" value="KU80"/>
    <property type="match status" value="1"/>
</dbReference>
<dbReference type="InterPro" id="IPR000648">
    <property type="entry name" value="Oxysterol-bd"/>
</dbReference>
<evidence type="ECO:0000256" key="11">
    <source>
        <dbReference type="ARBA" id="ARBA00022806"/>
    </source>
</evidence>
<keyword evidence="16" id="KW-0234">DNA repair</keyword>
<reference evidence="22" key="1">
    <citation type="submission" date="2021-10" db="EMBL/GenBank/DDBJ databases">
        <title>De novo Genome Assembly of Clathrus columnatus (Basidiomycota, Fungi) Using Illumina and Nanopore Sequence Data.</title>
        <authorList>
            <person name="Ogiso-Tanaka E."/>
            <person name="Itagaki H."/>
            <person name="Hosoya T."/>
            <person name="Hosaka K."/>
        </authorList>
    </citation>
    <scope>NUCLEOTIDE SEQUENCE</scope>
    <source>
        <strain evidence="22">MO-923</strain>
    </source>
</reference>
<dbReference type="GO" id="GO:0042162">
    <property type="term" value="F:telomeric DNA binding"/>
    <property type="evidence" value="ECO:0007669"/>
    <property type="project" value="InterPro"/>
</dbReference>
<feature type="compositionally biased region" description="Basic and acidic residues" evidence="20">
    <location>
        <begin position="13"/>
        <end position="23"/>
    </location>
</feature>
<proteinExistence type="inferred from homology"/>
<dbReference type="InterPro" id="IPR037239">
    <property type="entry name" value="OSBP_sf"/>
</dbReference>
<evidence type="ECO:0000256" key="19">
    <source>
        <dbReference type="RuleBase" id="RU003844"/>
    </source>
</evidence>
<feature type="compositionally biased region" description="Acidic residues" evidence="20">
    <location>
        <begin position="946"/>
        <end position="955"/>
    </location>
</feature>
<comment type="similarity">
    <text evidence="4 19">Belongs to the OSBP family.</text>
</comment>
<feature type="region of interest" description="Disordered" evidence="20">
    <location>
        <begin position="1"/>
        <end position="33"/>
    </location>
</feature>